<reference evidence="1" key="1">
    <citation type="journal article" date="2015" name="Nature">
        <title>Complex archaea that bridge the gap between prokaryotes and eukaryotes.</title>
        <authorList>
            <person name="Spang A."/>
            <person name="Saw J.H."/>
            <person name="Jorgensen S.L."/>
            <person name="Zaremba-Niedzwiedzka K."/>
            <person name="Martijn J."/>
            <person name="Lind A.E."/>
            <person name="van Eijk R."/>
            <person name="Schleper C."/>
            <person name="Guy L."/>
            <person name="Ettema T.J."/>
        </authorList>
    </citation>
    <scope>NUCLEOTIDE SEQUENCE</scope>
</reference>
<accession>A0A0F9G8B5</accession>
<evidence type="ECO:0000313" key="1">
    <source>
        <dbReference type="EMBL" id="KKL86616.1"/>
    </source>
</evidence>
<gene>
    <name evidence="1" type="ORF">LCGC14_1942980</name>
</gene>
<proteinExistence type="predicted"/>
<name>A0A0F9G8B5_9ZZZZ</name>
<dbReference type="EMBL" id="LAZR01021062">
    <property type="protein sequence ID" value="KKL86616.1"/>
    <property type="molecule type" value="Genomic_DNA"/>
</dbReference>
<organism evidence="1">
    <name type="scientific">marine sediment metagenome</name>
    <dbReference type="NCBI Taxonomy" id="412755"/>
    <lineage>
        <taxon>unclassified sequences</taxon>
        <taxon>metagenomes</taxon>
        <taxon>ecological metagenomes</taxon>
    </lineage>
</organism>
<sequence>MYEFILRLFKHNQGMRGKFWISEKHLAARQNRLFDAPPLPVNYAQLDNGKVVMYSAMSSTFADNGLKYDDVIYLGRGRYHHAQELIP</sequence>
<dbReference type="AlphaFoldDB" id="A0A0F9G8B5"/>
<protein>
    <submittedName>
        <fullName evidence="1">Uncharacterized protein</fullName>
    </submittedName>
</protein>
<comment type="caution">
    <text evidence="1">The sequence shown here is derived from an EMBL/GenBank/DDBJ whole genome shotgun (WGS) entry which is preliminary data.</text>
</comment>